<gene>
    <name evidence="1" type="ORF">LCGC14_2711270</name>
</gene>
<accession>A0A0F8ZCW9</accession>
<reference evidence="1" key="1">
    <citation type="journal article" date="2015" name="Nature">
        <title>Complex archaea that bridge the gap between prokaryotes and eukaryotes.</title>
        <authorList>
            <person name="Spang A."/>
            <person name="Saw J.H."/>
            <person name="Jorgensen S.L."/>
            <person name="Zaremba-Niedzwiedzka K."/>
            <person name="Martijn J."/>
            <person name="Lind A.E."/>
            <person name="van Eijk R."/>
            <person name="Schleper C."/>
            <person name="Guy L."/>
            <person name="Ettema T.J."/>
        </authorList>
    </citation>
    <scope>NUCLEOTIDE SEQUENCE</scope>
</reference>
<sequence>MVDTLTIVKNKIEEYDKLYQRMDKTRDRVYNTPYEMIQVGTKKKLDNIVNVTMPYAAIIANTVINDLMGSYSQTIVEGVSATQRRVIEGFINDNRAEADEGLLNTGWHASLFE</sequence>
<comment type="caution">
    <text evidence="1">The sequence shown here is derived from an EMBL/GenBank/DDBJ whole genome shotgun (WGS) entry which is preliminary data.</text>
</comment>
<proteinExistence type="predicted"/>
<organism evidence="1">
    <name type="scientific">marine sediment metagenome</name>
    <dbReference type="NCBI Taxonomy" id="412755"/>
    <lineage>
        <taxon>unclassified sequences</taxon>
        <taxon>metagenomes</taxon>
        <taxon>ecological metagenomes</taxon>
    </lineage>
</organism>
<feature type="non-terminal residue" evidence="1">
    <location>
        <position position="113"/>
    </location>
</feature>
<protein>
    <submittedName>
        <fullName evidence="1">Uncharacterized protein</fullName>
    </submittedName>
</protein>
<name>A0A0F8ZCW9_9ZZZZ</name>
<evidence type="ECO:0000313" key="1">
    <source>
        <dbReference type="EMBL" id="KKK91603.1"/>
    </source>
</evidence>
<dbReference type="AlphaFoldDB" id="A0A0F8ZCW9"/>
<dbReference type="EMBL" id="LAZR01048580">
    <property type="protein sequence ID" value="KKK91603.1"/>
    <property type="molecule type" value="Genomic_DNA"/>
</dbReference>